<gene>
    <name evidence="17" type="ordered locus">Emin_0117</name>
</gene>
<dbReference type="EMBL" id="CP001055">
    <property type="protein sequence ID" value="ACC97683.1"/>
    <property type="molecule type" value="Genomic_DNA"/>
</dbReference>
<dbReference type="Pfam" id="PF01066">
    <property type="entry name" value="CDP-OH_P_transf"/>
    <property type="match status" value="1"/>
</dbReference>
<keyword evidence="13" id="KW-1208">Phospholipid metabolism</keyword>
<dbReference type="PANTHER" id="PTHR14269">
    <property type="entry name" value="CDP-DIACYLGLYCEROL--GLYCEROL-3-PHOSPHATE 3-PHOSPHATIDYLTRANSFERASE-RELATED"/>
    <property type="match status" value="1"/>
</dbReference>
<dbReference type="RefSeq" id="WP_012414298.1">
    <property type="nucleotide sequence ID" value="NC_010644.1"/>
</dbReference>
<keyword evidence="8 16" id="KW-0812">Transmembrane</keyword>
<keyword evidence="12" id="KW-0594">Phospholipid biosynthesis</keyword>
<evidence type="ECO:0000256" key="6">
    <source>
        <dbReference type="ARBA" id="ARBA00022516"/>
    </source>
</evidence>
<dbReference type="InterPro" id="IPR048254">
    <property type="entry name" value="CDP_ALCOHOL_P_TRANSF_CS"/>
</dbReference>
<dbReference type="GO" id="GO:0008654">
    <property type="term" value="P:phospholipid biosynthetic process"/>
    <property type="evidence" value="ECO:0007669"/>
    <property type="project" value="UniProtKB-KW"/>
</dbReference>
<dbReference type="STRING" id="445932.Emin_0117"/>
<accession>B2KAY7</accession>
<dbReference type="InterPro" id="IPR050324">
    <property type="entry name" value="CDP-alcohol_PTase-I"/>
</dbReference>
<feature type="transmembrane region" description="Helical" evidence="16">
    <location>
        <begin position="103"/>
        <end position="121"/>
    </location>
</feature>
<evidence type="ECO:0000313" key="18">
    <source>
        <dbReference type="Proteomes" id="UP000001029"/>
    </source>
</evidence>
<name>B2KAY7_ELUMP</name>
<comment type="similarity">
    <text evidence="3 15">Belongs to the CDP-alcohol phosphatidyltransferase class-I family.</text>
</comment>
<evidence type="ECO:0000256" key="9">
    <source>
        <dbReference type="ARBA" id="ARBA00022989"/>
    </source>
</evidence>
<dbReference type="InterPro" id="IPR000462">
    <property type="entry name" value="CDP-OH_P_trans"/>
</dbReference>
<feature type="transmembrane region" description="Helical" evidence="16">
    <location>
        <begin position="179"/>
        <end position="199"/>
    </location>
</feature>
<dbReference type="HOGENOM" id="CLU_049944_3_0_0"/>
<dbReference type="NCBIfam" id="TIGR00473">
    <property type="entry name" value="pssA"/>
    <property type="match status" value="1"/>
</dbReference>
<dbReference type="GO" id="GO:0016020">
    <property type="term" value="C:membrane"/>
    <property type="evidence" value="ECO:0007669"/>
    <property type="project" value="InterPro"/>
</dbReference>
<dbReference type="PROSITE" id="PS00379">
    <property type="entry name" value="CDP_ALCOHOL_P_TRANSF"/>
    <property type="match status" value="1"/>
</dbReference>
<evidence type="ECO:0000256" key="4">
    <source>
        <dbReference type="ARBA" id="ARBA00013174"/>
    </source>
</evidence>
<keyword evidence="6" id="KW-0444">Lipid biosynthesis</keyword>
<keyword evidence="7 15" id="KW-0808">Transferase</keyword>
<dbReference type="Proteomes" id="UP000001029">
    <property type="component" value="Chromosome"/>
</dbReference>
<comment type="catalytic activity">
    <reaction evidence="1">
        <text>a CDP-1,2-diacyl-sn-glycerol + L-serine = a 1,2-diacyl-sn-glycero-3-phospho-L-serine + CMP + H(+)</text>
        <dbReference type="Rhea" id="RHEA:16913"/>
        <dbReference type="ChEBI" id="CHEBI:15378"/>
        <dbReference type="ChEBI" id="CHEBI:33384"/>
        <dbReference type="ChEBI" id="CHEBI:57262"/>
        <dbReference type="ChEBI" id="CHEBI:58332"/>
        <dbReference type="ChEBI" id="CHEBI:60377"/>
        <dbReference type="EC" id="2.7.8.8"/>
    </reaction>
</comment>
<evidence type="ECO:0000256" key="8">
    <source>
        <dbReference type="ARBA" id="ARBA00022692"/>
    </source>
</evidence>
<feature type="transmembrane region" description="Helical" evidence="16">
    <location>
        <begin position="142"/>
        <end position="159"/>
    </location>
</feature>
<evidence type="ECO:0000256" key="2">
    <source>
        <dbReference type="ARBA" id="ARBA00004127"/>
    </source>
</evidence>
<dbReference type="GO" id="GO:0003882">
    <property type="term" value="F:CDP-diacylglycerol-serine O-phosphatidyltransferase activity"/>
    <property type="evidence" value="ECO:0007669"/>
    <property type="project" value="UniProtKB-EC"/>
</dbReference>
<organism evidence="17 18">
    <name type="scientific">Elusimicrobium minutum (strain Pei191)</name>
    <dbReference type="NCBI Taxonomy" id="445932"/>
    <lineage>
        <taxon>Bacteria</taxon>
        <taxon>Pseudomonadati</taxon>
        <taxon>Elusimicrobiota</taxon>
        <taxon>Elusimicrobia</taxon>
        <taxon>Elusimicrobiales</taxon>
        <taxon>Elusimicrobiaceae</taxon>
        <taxon>Elusimicrobium</taxon>
    </lineage>
</organism>
<proteinExistence type="inferred from homology"/>
<evidence type="ECO:0000256" key="15">
    <source>
        <dbReference type="RuleBase" id="RU003750"/>
    </source>
</evidence>
<dbReference type="InterPro" id="IPR004533">
    <property type="entry name" value="CDP-diaglyc--ser_O-PTrfase"/>
</dbReference>
<dbReference type="GO" id="GO:0012505">
    <property type="term" value="C:endomembrane system"/>
    <property type="evidence" value="ECO:0007669"/>
    <property type="project" value="UniProtKB-SubCell"/>
</dbReference>
<evidence type="ECO:0000256" key="7">
    <source>
        <dbReference type="ARBA" id="ARBA00022679"/>
    </source>
</evidence>
<keyword evidence="10" id="KW-0443">Lipid metabolism</keyword>
<dbReference type="InterPro" id="IPR043130">
    <property type="entry name" value="CDP-OH_PTrfase_TM_dom"/>
</dbReference>
<keyword evidence="11 16" id="KW-0472">Membrane</keyword>
<keyword evidence="9 16" id="KW-1133">Transmembrane helix</keyword>
<dbReference type="EC" id="2.7.8.8" evidence="4"/>
<dbReference type="PANTHER" id="PTHR14269:SF61">
    <property type="entry name" value="CDP-DIACYLGLYCEROL--SERINE O-PHOSPHATIDYLTRANSFERASE"/>
    <property type="match status" value="1"/>
</dbReference>
<evidence type="ECO:0000313" key="17">
    <source>
        <dbReference type="EMBL" id="ACC97683.1"/>
    </source>
</evidence>
<feature type="transmembrane region" description="Helical" evidence="16">
    <location>
        <begin position="211"/>
        <end position="227"/>
    </location>
</feature>
<evidence type="ECO:0000256" key="11">
    <source>
        <dbReference type="ARBA" id="ARBA00023136"/>
    </source>
</evidence>
<keyword evidence="18" id="KW-1185">Reference proteome</keyword>
<comment type="subcellular location">
    <subcellularLocation>
        <location evidence="2">Endomembrane system</location>
        <topology evidence="2">Multi-pass membrane protein</topology>
    </subcellularLocation>
</comment>
<sequence>MEKKKTFDVIKHKGAMAVPSLFTIGNLACGFFSILSSFGGNFYRAGWLIFLGMVLDAFDGRVARMLHAESEFGVEMDSLADIISFCAAPAFLIYNMTLKDYGGIGTCIAFIFLLCGALRLAKFNAMAHAGTGSKKHFSGLPTPAAAAIIAAFAVSYMVFLDLGKGQNIPFLNMILPYIYNFMALIVIALSVLMVSNIPYAAFKDKKERKKRGVGFIIFIALLVFFTFKYPQNVIFIVFSLYVFMGIFALLFKAFKNLKD</sequence>
<evidence type="ECO:0000256" key="10">
    <source>
        <dbReference type="ARBA" id="ARBA00023098"/>
    </source>
</evidence>
<protein>
    <recommendedName>
        <fullName evidence="5">CDP-diacylglycerol--serine O-phosphatidyltransferase</fullName>
        <ecNumber evidence="4">2.7.8.8</ecNumber>
    </recommendedName>
    <alternativeName>
        <fullName evidence="14">Phosphatidylserine synthase</fullName>
    </alternativeName>
</protein>
<evidence type="ECO:0000256" key="16">
    <source>
        <dbReference type="SAM" id="Phobius"/>
    </source>
</evidence>
<evidence type="ECO:0000256" key="12">
    <source>
        <dbReference type="ARBA" id="ARBA00023209"/>
    </source>
</evidence>
<evidence type="ECO:0000256" key="14">
    <source>
        <dbReference type="ARBA" id="ARBA00032361"/>
    </source>
</evidence>
<evidence type="ECO:0000256" key="1">
    <source>
        <dbReference type="ARBA" id="ARBA00000287"/>
    </source>
</evidence>
<feature type="transmembrane region" description="Helical" evidence="16">
    <location>
        <begin position="233"/>
        <end position="254"/>
    </location>
</feature>
<dbReference type="OrthoDB" id="9777147at2"/>
<feature type="transmembrane region" description="Helical" evidence="16">
    <location>
        <begin position="14"/>
        <end position="35"/>
    </location>
</feature>
<evidence type="ECO:0000256" key="3">
    <source>
        <dbReference type="ARBA" id="ARBA00010441"/>
    </source>
</evidence>
<dbReference type="KEGG" id="emi:Emin_0117"/>
<dbReference type="AlphaFoldDB" id="B2KAY7"/>
<reference evidence="17 18" key="1">
    <citation type="journal article" date="2009" name="Appl. Environ. Microbiol.">
        <title>Genomic analysis of 'Elusimicrobium minutum,' the first cultivated representative of the phylum 'Elusimicrobia' (formerly termite group 1).</title>
        <authorList>
            <person name="Herlemann D.P.R."/>
            <person name="Geissinger O."/>
            <person name="Ikeda-Ohtsubo W."/>
            <person name="Kunin V."/>
            <person name="Sun H."/>
            <person name="Lapidus A."/>
            <person name="Hugenholtz P."/>
            <person name="Brune A."/>
        </authorList>
    </citation>
    <scope>NUCLEOTIDE SEQUENCE [LARGE SCALE GENOMIC DNA]</scope>
    <source>
        <strain evidence="17 18">Pei191</strain>
    </source>
</reference>
<dbReference type="Gene3D" id="1.20.120.1760">
    <property type="match status" value="1"/>
</dbReference>
<evidence type="ECO:0000256" key="5">
    <source>
        <dbReference type="ARBA" id="ARBA00017171"/>
    </source>
</evidence>
<evidence type="ECO:0000256" key="13">
    <source>
        <dbReference type="ARBA" id="ARBA00023264"/>
    </source>
</evidence>